<dbReference type="GO" id="GO:0006511">
    <property type="term" value="P:ubiquitin-dependent protein catabolic process"/>
    <property type="evidence" value="ECO:0007669"/>
    <property type="project" value="TreeGrafter"/>
</dbReference>
<evidence type="ECO:0000259" key="7">
    <source>
        <dbReference type="PROSITE" id="PS50237"/>
    </source>
</evidence>
<evidence type="ECO:0000256" key="4">
    <source>
        <dbReference type="ARBA" id="ARBA00022679"/>
    </source>
</evidence>
<dbReference type="RefSeq" id="XP_013901247.1">
    <property type="nucleotide sequence ID" value="XM_014045793.1"/>
</dbReference>
<evidence type="ECO:0000313" key="8">
    <source>
        <dbReference type="EMBL" id="KIZ02228.1"/>
    </source>
</evidence>
<dbReference type="AlphaFoldDB" id="A0A0D2JTK4"/>
<dbReference type="InterPro" id="IPR000569">
    <property type="entry name" value="HECT_dom"/>
</dbReference>
<evidence type="ECO:0000256" key="6">
    <source>
        <dbReference type="PROSITE-ProRule" id="PRU00104"/>
    </source>
</evidence>
<comment type="caution">
    <text evidence="6">Lacks conserved residue(s) required for the propagation of feature annotation.</text>
</comment>
<dbReference type="EMBL" id="KK101093">
    <property type="protein sequence ID" value="KIZ02228.1"/>
    <property type="molecule type" value="Genomic_DNA"/>
</dbReference>
<evidence type="ECO:0000256" key="2">
    <source>
        <dbReference type="ARBA" id="ARBA00004906"/>
    </source>
</evidence>
<dbReference type="GO" id="GO:0005737">
    <property type="term" value="C:cytoplasm"/>
    <property type="evidence" value="ECO:0007669"/>
    <property type="project" value="TreeGrafter"/>
</dbReference>
<evidence type="ECO:0000313" key="9">
    <source>
        <dbReference type="Proteomes" id="UP000054498"/>
    </source>
</evidence>
<sequence length="487" mass="49606">MAAPSFFSSSWALRQAASAATPGAWGGGGAGGRVTGAKVSLVRALLLQLLPEGEGEACAAEDDGPWATPVPSDRRRHLGGFGTCNSDGASDGEQEGTAVLRLATSGLPALGVLLLQLLTEQAAPEAAVGVARRAVVALQEAHTPDALTAVCSRGPGAARTWRDASQHLAAPLAQLGLALVDGSARDVELDVLPRLESLLAHARASEAPPATVGRPGPCAPTRVAAAAAAGGASHELHTDARRRAAASEGSTLEDRLSGVEAEWLRATFPARRAKLLQDLSRLARDRPTFKLRVCRADVAAGVLAAMGRCGGRGAGAASILYQPLSCAYEGEAAQDAGGVTRDLISALTQQLCSPAAGLFRRVGGGGDGGGGGGGRLYPVPGECGAAQARRFKLLGQFMAKALIESARSAAVAGADGSLPPAARRGSLGAVALHLPVAPPFWKVLLGAQVTEATKREYVLRRARCLLVDGVATQMGALAEGFWGLVPR</sequence>
<dbReference type="SUPFAM" id="SSF56204">
    <property type="entry name" value="Hect, E3 ligase catalytic domain"/>
    <property type="match status" value="1"/>
</dbReference>
<dbReference type="InterPro" id="IPR050409">
    <property type="entry name" value="E3_ubiq-protein_ligase"/>
</dbReference>
<gene>
    <name evidence="8" type="ORF">MNEG_5734</name>
</gene>
<dbReference type="InterPro" id="IPR035983">
    <property type="entry name" value="Hect_E3_ubiquitin_ligase"/>
</dbReference>
<keyword evidence="9" id="KW-1185">Reference proteome</keyword>
<dbReference type="Proteomes" id="UP000054498">
    <property type="component" value="Unassembled WGS sequence"/>
</dbReference>
<dbReference type="PANTHER" id="PTHR11254">
    <property type="entry name" value="HECT DOMAIN UBIQUITIN-PROTEIN LIGASE"/>
    <property type="match status" value="1"/>
</dbReference>
<comment type="catalytic activity">
    <reaction evidence="1">
        <text>S-ubiquitinyl-[E2 ubiquitin-conjugating enzyme]-L-cysteine + [acceptor protein]-L-lysine = [E2 ubiquitin-conjugating enzyme]-L-cysteine + N(6)-ubiquitinyl-[acceptor protein]-L-lysine.</text>
        <dbReference type="EC" id="2.3.2.26"/>
    </reaction>
</comment>
<evidence type="ECO:0000256" key="5">
    <source>
        <dbReference type="ARBA" id="ARBA00022786"/>
    </source>
</evidence>
<dbReference type="Gene3D" id="3.90.1750.10">
    <property type="entry name" value="Hect, E3 ligase catalytic domains"/>
    <property type="match status" value="1"/>
</dbReference>
<dbReference type="EC" id="2.3.2.26" evidence="3"/>
<name>A0A0D2JTK4_9CHLO</name>
<dbReference type="GO" id="GO:0000209">
    <property type="term" value="P:protein polyubiquitination"/>
    <property type="evidence" value="ECO:0007669"/>
    <property type="project" value="TreeGrafter"/>
</dbReference>
<reference evidence="8 9" key="1">
    <citation type="journal article" date="2013" name="BMC Genomics">
        <title>Reconstruction of the lipid metabolism for the microalga Monoraphidium neglectum from its genome sequence reveals characteristics suitable for biofuel production.</title>
        <authorList>
            <person name="Bogen C."/>
            <person name="Al-Dilaimi A."/>
            <person name="Albersmeier A."/>
            <person name="Wichmann J."/>
            <person name="Grundmann M."/>
            <person name="Rupp O."/>
            <person name="Lauersen K.J."/>
            <person name="Blifernez-Klassen O."/>
            <person name="Kalinowski J."/>
            <person name="Goesmann A."/>
            <person name="Mussgnug J.H."/>
            <person name="Kruse O."/>
        </authorList>
    </citation>
    <scope>NUCLEOTIDE SEQUENCE [LARGE SCALE GENOMIC DNA]</scope>
    <source>
        <strain evidence="8 9">SAG 48.87</strain>
    </source>
</reference>
<keyword evidence="5 6" id="KW-0833">Ubl conjugation pathway</keyword>
<keyword evidence="4" id="KW-0808">Transferase</keyword>
<dbReference type="PROSITE" id="PS50237">
    <property type="entry name" value="HECT"/>
    <property type="match status" value="1"/>
</dbReference>
<protein>
    <recommendedName>
        <fullName evidence="3">HECT-type E3 ubiquitin transferase</fullName>
        <ecNumber evidence="3">2.3.2.26</ecNumber>
    </recommendedName>
</protein>
<evidence type="ECO:0000256" key="3">
    <source>
        <dbReference type="ARBA" id="ARBA00012485"/>
    </source>
</evidence>
<dbReference type="STRING" id="145388.A0A0D2JTK4"/>
<proteinExistence type="predicted"/>
<accession>A0A0D2JTK4</accession>
<dbReference type="GeneID" id="25738611"/>
<dbReference type="KEGG" id="mng:MNEG_5734"/>
<dbReference type="GO" id="GO:0061630">
    <property type="term" value="F:ubiquitin protein ligase activity"/>
    <property type="evidence" value="ECO:0007669"/>
    <property type="project" value="UniProtKB-EC"/>
</dbReference>
<organism evidence="8 9">
    <name type="scientific">Monoraphidium neglectum</name>
    <dbReference type="NCBI Taxonomy" id="145388"/>
    <lineage>
        <taxon>Eukaryota</taxon>
        <taxon>Viridiplantae</taxon>
        <taxon>Chlorophyta</taxon>
        <taxon>core chlorophytes</taxon>
        <taxon>Chlorophyceae</taxon>
        <taxon>CS clade</taxon>
        <taxon>Sphaeropleales</taxon>
        <taxon>Selenastraceae</taxon>
        <taxon>Monoraphidium</taxon>
    </lineage>
</organism>
<dbReference type="PANTHER" id="PTHR11254:SF67">
    <property type="entry name" value="E3 UBIQUITIN-PROTEIN LIGASE HUWE1"/>
    <property type="match status" value="1"/>
</dbReference>
<comment type="pathway">
    <text evidence="2">Protein modification; protein ubiquitination.</text>
</comment>
<feature type="domain" description="HECT" evidence="7">
    <location>
        <begin position="316"/>
        <end position="405"/>
    </location>
</feature>
<dbReference type="OrthoDB" id="8068875at2759"/>
<evidence type="ECO:0000256" key="1">
    <source>
        <dbReference type="ARBA" id="ARBA00000885"/>
    </source>
</evidence>